<accession>A0ABR2MD11</accession>
<dbReference type="Gene3D" id="3.30.710.10">
    <property type="entry name" value="Potassium Channel Kv1.1, Chain A"/>
    <property type="match status" value="1"/>
</dbReference>
<dbReference type="InterPro" id="IPR011333">
    <property type="entry name" value="SKP1/BTB/POZ_sf"/>
</dbReference>
<keyword evidence="3" id="KW-1185">Reference proteome</keyword>
<comment type="caution">
    <text evidence="2">The sequence shown here is derived from an EMBL/GenBank/DDBJ whole genome shotgun (WGS) entry which is preliminary data.</text>
</comment>
<dbReference type="Proteomes" id="UP001412067">
    <property type="component" value="Unassembled WGS sequence"/>
</dbReference>
<evidence type="ECO:0000313" key="3">
    <source>
        <dbReference type="Proteomes" id="UP001412067"/>
    </source>
</evidence>
<proteinExistence type="predicted"/>
<dbReference type="PANTHER" id="PTHR31060">
    <property type="entry name" value="OSJNBA0011J08.25 PROTEIN-RELATED"/>
    <property type="match status" value="1"/>
</dbReference>
<name>A0ABR2MD11_9ASPA</name>
<dbReference type="CDD" id="cd18186">
    <property type="entry name" value="BTB_POZ_ZBTB_KLHL-like"/>
    <property type="match status" value="1"/>
</dbReference>
<reference evidence="2 3" key="1">
    <citation type="journal article" date="2022" name="Nat. Plants">
        <title>Genomes of leafy and leafless Platanthera orchids illuminate the evolution of mycoheterotrophy.</title>
        <authorList>
            <person name="Li M.H."/>
            <person name="Liu K.W."/>
            <person name="Li Z."/>
            <person name="Lu H.C."/>
            <person name="Ye Q.L."/>
            <person name="Zhang D."/>
            <person name="Wang J.Y."/>
            <person name="Li Y.F."/>
            <person name="Zhong Z.M."/>
            <person name="Liu X."/>
            <person name="Yu X."/>
            <person name="Liu D.K."/>
            <person name="Tu X.D."/>
            <person name="Liu B."/>
            <person name="Hao Y."/>
            <person name="Liao X.Y."/>
            <person name="Jiang Y.T."/>
            <person name="Sun W.H."/>
            <person name="Chen J."/>
            <person name="Chen Y.Q."/>
            <person name="Ai Y."/>
            <person name="Zhai J.W."/>
            <person name="Wu S.S."/>
            <person name="Zhou Z."/>
            <person name="Hsiao Y.Y."/>
            <person name="Wu W.L."/>
            <person name="Chen Y.Y."/>
            <person name="Lin Y.F."/>
            <person name="Hsu J.L."/>
            <person name="Li C.Y."/>
            <person name="Wang Z.W."/>
            <person name="Zhao X."/>
            <person name="Zhong W.Y."/>
            <person name="Ma X.K."/>
            <person name="Ma L."/>
            <person name="Huang J."/>
            <person name="Chen G.Z."/>
            <person name="Huang M.Z."/>
            <person name="Huang L."/>
            <person name="Peng D.H."/>
            <person name="Luo Y.B."/>
            <person name="Zou S.Q."/>
            <person name="Chen S.P."/>
            <person name="Lan S."/>
            <person name="Tsai W.C."/>
            <person name="Van de Peer Y."/>
            <person name="Liu Z.J."/>
        </authorList>
    </citation>
    <scope>NUCLEOTIDE SEQUENCE [LARGE SCALE GENOMIC DNA]</scope>
    <source>
        <strain evidence="2">Lor288</strain>
    </source>
</reference>
<organism evidence="2 3">
    <name type="scientific">Platanthera guangdongensis</name>
    <dbReference type="NCBI Taxonomy" id="2320717"/>
    <lineage>
        <taxon>Eukaryota</taxon>
        <taxon>Viridiplantae</taxon>
        <taxon>Streptophyta</taxon>
        <taxon>Embryophyta</taxon>
        <taxon>Tracheophyta</taxon>
        <taxon>Spermatophyta</taxon>
        <taxon>Magnoliopsida</taxon>
        <taxon>Liliopsida</taxon>
        <taxon>Asparagales</taxon>
        <taxon>Orchidaceae</taxon>
        <taxon>Orchidoideae</taxon>
        <taxon>Orchideae</taxon>
        <taxon>Orchidinae</taxon>
        <taxon>Platanthera</taxon>
    </lineage>
</organism>
<gene>
    <name evidence="2" type="ORF">KSP40_PGU012289</name>
</gene>
<comment type="pathway">
    <text evidence="1">Protein modification; protein ubiquitination.</text>
</comment>
<dbReference type="EMBL" id="JBBWWR010000009">
    <property type="protein sequence ID" value="KAK8962008.1"/>
    <property type="molecule type" value="Genomic_DNA"/>
</dbReference>
<evidence type="ECO:0000256" key="1">
    <source>
        <dbReference type="ARBA" id="ARBA00004906"/>
    </source>
</evidence>
<dbReference type="InterPro" id="IPR038920">
    <property type="entry name" value="At3g05675-like"/>
</dbReference>
<dbReference type="SUPFAM" id="SSF54695">
    <property type="entry name" value="POZ domain"/>
    <property type="match status" value="1"/>
</dbReference>
<dbReference type="PANTHER" id="PTHR31060:SF30">
    <property type="entry name" value="OS07G0668800 PROTEIN"/>
    <property type="match status" value="1"/>
</dbReference>
<sequence length="425" mass="48284">MVALMIGDRSTSDVIVRIRTDEGRENWFYCHSKVLVEKSKYFAERLSEDWPTCQIIDSRNCIDVFCQEPDFNSHAVSLRLLYTKGPQKWHGVRNALGILQVAIRLGCHQMAGSCREYLEAVPWEEADEEEILKTIPNLGAPYQSIVARLQPAVHDSLVRIFISAISFATSSPSLSLKELKSSTQEQLEYMLTEDDDPPLFTLDNELVRSSVKVGMRNLLRKFDGSIESILAASTNMILESKSHEFLSHLCDISWVCQILGKMEMMKDLVHYWAGASENILRAAEHVRKETDVEIKVVEVASKVLETVGFGNVVLPTSDRIRMVKLWLPFVQRARGSIERDDVKCDDDEEEEEGVSPAKLDGEIWQGLESAFVSTILTLPSSDQAEIISDWLRSEYAGYPDLTEAFEFWCYRTKVARRRLATSTFL</sequence>
<protein>
    <submittedName>
        <fullName evidence="2">BTB/POZ domain-containing protein</fullName>
    </submittedName>
</protein>
<evidence type="ECO:0000313" key="2">
    <source>
        <dbReference type="EMBL" id="KAK8962008.1"/>
    </source>
</evidence>